<proteinExistence type="predicted"/>
<accession>A0A7J5YIS3</accession>
<keyword evidence="2" id="KW-1185">Reference proteome</keyword>
<dbReference type="AlphaFoldDB" id="A0A7J5YIS3"/>
<evidence type="ECO:0000313" key="1">
    <source>
        <dbReference type="EMBL" id="KAF3849250.1"/>
    </source>
</evidence>
<protein>
    <submittedName>
        <fullName evidence="1">Uncharacterized protein</fullName>
    </submittedName>
</protein>
<name>A0A7J5YIS3_DISMA</name>
<organism evidence="1 2">
    <name type="scientific">Dissostichus mawsoni</name>
    <name type="common">Antarctic cod</name>
    <dbReference type="NCBI Taxonomy" id="36200"/>
    <lineage>
        <taxon>Eukaryota</taxon>
        <taxon>Metazoa</taxon>
        <taxon>Chordata</taxon>
        <taxon>Craniata</taxon>
        <taxon>Vertebrata</taxon>
        <taxon>Euteleostomi</taxon>
        <taxon>Actinopterygii</taxon>
        <taxon>Neopterygii</taxon>
        <taxon>Teleostei</taxon>
        <taxon>Neoteleostei</taxon>
        <taxon>Acanthomorphata</taxon>
        <taxon>Eupercaria</taxon>
        <taxon>Perciformes</taxon>
        <taxon>Notothenioidei</taxon>
        <taxon>Nototheniidae</taxon>
        <taxon>Dissostichus</taxon>
    </lineage>
</organism>
<evidence type="ECO:0000313" key="2">
    <source>
        <dbReference type="Proteomes" id="UP000518266"/>
    </source>
</evidence>
<reference evidence="1 2" key="1">
    <citation type="submission" date="2020-03" db="EMBL/GenBank/DDBJ databases">
        <title>Dissostichus mawsoni Genome sequencing and assembly.</title>
        <authorList>
            <person name="Park H."/>
        </authorList>
    </citation>
    <scope>NUCLEOTIDE SEQUENCE [LARGE SCALE GENOMIC DNA]</scope>
    <source>
        <strain evidence="1">DM0001</strain>
        <tissue evidence="1">Muscle</tissue>
    </source>
</reference>
<dbReference type="Proteomes" id="UP000518266">
    <property type="component" value="Unassembled WGS sequence"/>
</dbReference>
<gene>
    <name evidence="1" type="ORF">F7725_015747</name>
</gene>
<comment type="caution">
    <text evidence="1">The sequence shown here is derived from an EMBL/GenBank/DDBJ whole genome shotgun (WGS) entry which is preliminary data.</text>
</comment>
<sequence length="89" mass="9568">MIFPVTVPPAAAAGQSYQQPHFSTLAPCWEIISCEESPPKMSSPCPSKGLYPADKDSVGVPSDLSQWVCRAEIDPCGGCTDRPEEPVFK</sequence>
<dbReference type="EMBL" id="JAAKFY010000012">
    <property type="protein sequence ID" value="KAF3849250.1"/>
    <property type="molecule type" value="Genomic_DNA"/>
</dbReference>